<evidence type="ECO:0000313" key="1">
    <source>
        <dbReference type="EMBL" id="KDR73539.1"/>
    </source>
</evidence>
<dbReference type="Proteomes" id="UP000027222">
    <property type="component" value="Unassembled WGS sequence"/>
</dbReference>
<proteinExistence type="predicted"/>
<keyword evidence="2" id="KW-1185">Reference proteome</keyword>
<dbReference type="HOGENOM" id="CLU_1245451_0_0_1"/>
<sequence length="222" mass="24717">MKRAASPSSNLTKRSKHFDAVEPDILGQVPEQCPTDILEHGVDQAKCIAGKFKMTLPQTGKIEAVVTVHSTTPSGIKGQSFQVFFNLSSSYLAMLDFSPLDEFRLSLKGAELRKVPRVSNTCTLPIQLIFSEHIHISWKKHGPGLKQKVLNTWLSSLSVLLHRFKRLMCLLQYTNLVKQTAIAGTIPKQSNPFTLKYGNLKCLKKSSVLLPPPPRTNQTLKP</sequence>
<name>A0A067T0U7_GALM3</name>
<dbReference type="AlphaFoldDB" id="A0A067T0U7"/>
<accession>A0A067T0U7</accession>
<dbReference type="EMBL" id="KL142385">
    <property type="protein sequence ID" value="KDR73539.1"/>
    <property type="molecule type" value="Genomic_DNA"/>
</dbReference>
<organism evidence="1 2">
    <name type="scientific">Galerina marginata (strain CBS 339.88)</name>
    <dbReference type="NCBI Taxonomy" id="685588"/>
    <lineage>
        <taxon>Eukaryota</taxon>
        <taxon>Fungi</taxon>
        <taxon>Dikarya</taxon>
        <taxon>Basidiomycota</taxon>
        <taxon>Agaricomycotina</taxon>
        <taxon>Agaricomycetes</taxon>
        <taxon>Agaricomycetidae</taxon>
        <taxon>Agaricales</taxon>
        <taxon>Agaricineae</taxon>
        <taxon>Strophariaceae</taxon>
        <taxon>Galerina</taxon>
    </lineage>
</organism>
<dbReference type="OrthoDB" id="10581673at2759"/>
<protein>
    <submittedName>
        <fullName evidence="1">Uncharacterized protein</fullName>
    </submittedName>
</protein>
<gene>
    <name evidence="1" type="ORF">GALMADRAFT_616871</name>
</gene>
<evidence type="ECO:0000313" key="2">
    <source>
        <dbReference type="Proteomes" id="UP000027222"/>
    </source>
</evidence>
<reference evidence="2" key="1">
    <citation type="journal article" date="2014" name="Proc. Natl. Acad. Sci. U.S.A.">
        <title>Extensive sampling of basidiomycete genomes demonstrates inadequacy of the white-rot/brown-rot paradigm for wood decay fungi.</title>
        <authorList>
            <person name="Riley R."/>
            <person name="Salamov A.A."/>
            <person name="Brown D.W."/>
            <person name="Nagy L.G."/>
            <person name="Floudas D."/>
            <person name="Held B.W."/>
            <person name="Levasseur A."/>
            <person name="Lombard V."/>
            <person name="Morin E."/>
            <person name="Otillar R."/>
            <person name="Lindquist E.A."/>
            <person name="Sun H."/>
            <person name="LaButti K.M."/>
            <person name="Schmutz J."/>
            <person name="Jabbour D."/>
            <person name="Luo H."/>
            <person name="Baker S.E."/>
            <person name="Pisabarro A.G."/>
            <person name="Walton J.D."/>
            <person name="Blanchette R.A."/>
            <person name="Henrissat B."/>
            <person name="Martin F."/>
            <person name="Cullen D."/>
            <person name="Hibbett D.S."/>
            <person name="Grigoriev I.V."/>
        </authorList>
    </citation>
    <scope>NUCLEOTIDE SEQUENCE [LARGE SCALE GENOMIC DNA]</scope>
    <source>
        <strain evidence="2">CBS 339.88</strain>
    </source>
</reference>